<evidence type="ECO:0008006" key="3">
    <source>
        <dbReference type="Google" id="ProtNLM"/>
    </source>
</evidence>
<sequence>MSKLIQQPVVKQLFVELPKIKVLSRPHDARSEITVYVKGFLAEGDTPDNFADWMHSHRLLVLSKNWAPAALGFSWPSGTASIPVPVATLASAGYLVASNIRRLSQLRLPTPATMLGAVAVDVGLHAGRLAYQFNTATTESKQRAEIFALRLLRLRREHENVRIVAHSLGCRHVVEAISNLNADERPDSVHLCAPALLAEDILRLIKPETGGLAKEKTNIYYSGKDLTLGILLRAILGGSRPLGEVGISPNVPIDKSVELIDASSSLGFFSHTDYADKFHFMAR</sequence>
<dbReference type="EMBL" id="MU620931">
    <property type="protein sequence ID" value="KAI8578255.1"/>
    <property type="molecule type" value="Genomic_DNA"/>
</dbReference>
<dbReference type="Pfam" id="PF05990">
    <property type="entry name" value="DUF900"/>
    <property type="match status" value="1"/>
</dbReference>
<accession>A0AAD5E8G2</accession>
<evidence type="ECO:0000313" key="1">
    <source>
        <dbReference type="EMBL" id="KAI8578255.1"/>
    </source>
</evidence>
<gene>
    <name evidence="1" type="ORF">K450DRAFT_247973</name>
</gene>
<comment type="caution">
    <text evidence="1">The sequence shown here is derived from an EMBL/GenBank/DDBJ whole genome shotgun (WGS) entry which is preliminary data.</text>
</comment>
<organism evidence="1 2">
    <name type="scientific">Umbelopsis ramanniana AG</name>
    <dbReference type="NCBI Taxonomy" id="1314678"/>
    <lineage>
        <taxon>Eukaryota</taxon>
        <taxon>Fungi</taxon>
        <taxon>Fungi incertae sedis</taxon>
        <taxon>Mucoromycota</taxon>
        <taxon>Mucoromycotina</taxon>
        <taxon>Umbelopsidomycetes</taxon>
        <taxon>Umbelopsidales</taxon>
        <taxon>Umbelopsidaceae</taxon>
        <taxon>Umbelopsis</taxon>
    </lineage>
</organism>
<keyword evidence="2" id="KW-1185">Reference proteome</keyword>
<name>A0AAD5E8G2_UMBRA</name>
<reference evidence="1" key="1">
    <citation type="submission" date="2021-06" db="EMBL/GenBank/DDBJ databases">
        <authorList>
            <consortium name="DOE Joint Genome Institute"/>
            <person name="Mondo S.J."/>
            <person name="Amses K.R."/>
            <person name="Simmons D.R."/>
            <person name="Longcore J.E."/>
            <person name="Seto K."/>
            <person name="Alves G.H."/>
            <person name="Bonds A.E."/>
            <person name="Quandt C.A."/>
            <person name="Davis W.J."/>
            <person name="Chang Y."/>
            <person name="Letcher P.M."/>
            <person name="Powell M.J."/>
            <person name="Kuo A."/>
            <person name="Labutti K."/>
            <person name="Pangilinan J."/>
            <person name="Andreopoulos W."/>
            <person name="Tritt A."/>
            <person name="Riley R."/>
            <person name="Hundley H."/>
            <person name="Johnson J."/>
            <person name="Lipzen A."/>
            <person name="Barry K."/>
            <person name="Berbee M.L."/>
            <person name="Buchler N.E."/>
            <person name="Grigoriev I.V."/>
            <person name="Spatafora J.W."/>
            <person name="Stajich J.E."/>
            <person name="James T.Y."/>
        </authorList>
    </citation>
    <scope>NUCLEOTIDE SEQUENCE</scope>
    <source>
        <strain evidence="1">AG</strain>
    </source>
</reference>
<protein>
    <recommendedName>
        <fullName evidence="3">Alpha/beta hydrolase</fullName>
    </recommendedName>
</protein>
<dbReference type="GeneID" id="75915499"/>
<reference evidence="1" key="2">
    <citation type="journal article" date="2022" name="Proc. Natl. Acad. Sci. U.S.A.">
        <title>Diploid-dominant life cycles characterize the early evolution of Fungi.</title>
        <authorList>
            <person name="Amses K.R."/>
            <person name="Simmons D.R."/>
            <person name="Longcore J.E."/>
            <person name="Mondo S.J."/>
            <person name="Seto K."/>
            <person name="Jeronimo G.H."/>
            <person name="Bonds A.E."/>
            <person name="Quandt C.A."/>
            <person name="Davis W.J."/>
            <person name="Chang Y."/>
            <person name="Federici B.A."/>
            <person name="Kuo A."/>
            <person name="LaButti K."/>
            <person name="Pangilinan J."/>
            <person name="Andreopoulos W."/>
            <person name="Tritt A."/>
            <person name="Riley R."/>
            <person name="Hundley H."/>
            <person name="Johnson J."/>
            <person name="Lipzen A."/>
            <person name="Barry K."/>
            <person name="Lang B.F."/>
            <person name="Cuomo C.A."/>
            <person name="Buchler N.E."/>
            <person name="Grigoriev I.V."/>
            <person name="Spatafora J.W."/>
            <person name="Stajich J.E."/>
            <person name="James T.Y."/>
        </authorList>
    </citation>
    <scope>NUCLEOTIDE SEQUENCE</scope>
    <source>
        <strain evidence="1">AG</strain>
    </source>
</reference>
<dbReference type="Proteomes" id="UP001206595">
    <property type="component" value="Unassembled WGS sequence"/>
</dbReference>
<dbReference type="InterPro" id="IPR010297">
    <property type="entry name" value="DUF900_hydrolase"/>
</dbReference>
<proteinExistence type="predicted"/>
<evidence type="ECO:0000313" key="2">
    <source>
        <dbReference type="Proteomes" id="UP001206595"/>
    </source>
</evidence>
<dbReference type="AlphaFoldDB" id="A0AAD5E8G2"/>
<dbReference type="RefSeq" id="XP_051443259.1">
    <property type="nucleotide sequence ID" value="XM_051590155.1"/>
</dbReference>